<evidence type="ECO:0000313" key="8">
    <source>
        <dbReference type="EMBL" id="CAJ0575449.1"/>
    </source>
</evidence>
<feature type="region of interest" description="Disordered" evidence="4">
    <location>
        <begin position="889"/>
        <end position="939"/>
    </location>
</feature>
<dbReference type="InterPro" id="IPR008942">
    <property type="entry name" value="ENTH_VHS"/>
</dbReference>
<evidence type="ECO:0000259" key="5">
    <source>
        <dbReference type="PROSITE" id="PS50102"/>
    </source>
</evidence>
<feature type="compositionally biased region" description="Basic and acidic residues" evidence="4">
    <location>
        <begin position="747"/>
        <end position="772"/>
    </location>
</feature>
<dbReference type="Pfam" id="PF01805">
    <property type="entry name" value="Surp"/>
    <property type="match status" value="1"/>
</dbReference>
<evidence type="ECO:0000256" key="2">
    <source>
        <dbReference type="PROSITE-ProRule" id="PRU00176"/>
    </source>
</evidence>
<dbReference type="SMART" id="SM00360">
    <property type="entry name" value="RRM"/>
    <property type="match status" value="1"/>
</dbReference>
<dbReference type="PROSITE" id="PS50128">
    <property type="entry name" value="SURP"/>
    <property type="match status" value="1"/>
</dbReference>
<dbReference type="GO" id="GO:0005634">
    <property type="term" value="C:nucleus"/>
    <property type="evidence" value="ECO:0007669"/>
    <property type="project" value="TreeGrafter"/>
</dbReference>
<feature type="region of interest" description="Disordered" evidence="4">
    <location>
        <begin position="667"/>
        <end position="846"/>
    </location>
</feature>
<dbReference type="InterPro" id="IPR035979">
    <property type="entry name" value="RBD_domain_sf"/>
</dbReference>
<dbReference type="PROSITE" id="PS51391">
    <property type="entry name" value="CID"/>
    <property type="match status" value="1"/>
</dbReference>
<feature type="compositionally biased region" description="Basic and acidic residues" evidence="4">
    <location>
        <begin position="789"/>
        <end position="807"/>
    </location>
</feature>
<sequence>MEQERRRAAKKKDEEAQRELDEILDDYEKDHSGLNIPVAKAFIRADVVNANKTIPGEAKGTLYKPNSNIFDKLASSAGSTAKAKTGVAGFEEAKRLAAERAKKMMEEAAKKNKLNGPVLVIAPNNPLRPPKPGSKKAEVAKSKMSNLEMFKLELKAQQEERDKRRDLREHLVKNVGLDASAVDRIAPNLDNPYASGRPVGEFDMNTETTNLYVCGLPQDIEVDELIEIFGSYGPLASARVLYPRTEIEKMREFLCGFIGFMCRTDAERAMGGLIGLTIRGCLIKYSFAKPVPIPPQPLYIPPALQSYMYPDPPTGLPFNAKPRDIDLKEFIGRYKELPECGNLPTEPDAELLFRKMLKNAVVRVVIPTDSALLAIIHRTIEFVIRHGPAFERLLLDNESHNDLYQFLYNYHHPAHLYYRWKLFSLLQGDELYKWRLLRFRMYEDGSWWEPPPIPGSEYNSMPRSLYHTALCLKRPEKREEPEILKLNEDEISRKRRRLEEAREKERRRKMRLRTKDRDRLEEMLRNLTPEKQNIAKAMIWCVDHSIAAKEIVDCIVESLMIDETPLHKKIARLYLVSDILANSALRGLGHVFYYREYFENSFNRVFSAMGRVLQSITARLKAEQYKQRVMACFQAWESSAVYSTEMLIKNQNIFLGLIEYKESASSASSAANSDAEEERSTQAKRSKREPEDEDLDGVPIDQGPSTVPVDDLDGAPIDDEPFVEEEAKKPVFKSGGWAEVEPVEAPPEARSKWDFEDEERGSKNKWDEEEHQPLYTQQPAESSFNRPHSGTDDENSRPRLDDSASKWEDDDNGEYSPGEIASPVRSENKPESQIVLEKMNSELKGKADALRRQLLEDREPDCEMIVRRFEAEQRDKINKVVLELEAREAKTRKKEKKESKREKEKEKEKEGRSTRSSISERDRDRRRSRSRDRNRSRERSIRNCEGDLFHHTAPRRLCEKGRQRLEDAGITIKATHFDKNEDEIVQRNWYEFADQYGLKDKDALYLCGVDAKSRGAGMDERSVFIQKSRFFPKICRKLEHRTGETVIAALRRMFDPNTKDPNRDFALKFTEEEDKMLREYYQKGWTLFKIAEAMKKPKARIQSRIKYFRKQGLTREADVPDDAKNAFYWATSYSSIKSNGFAMPETGVLDQNGDFFYHAHMVHSLSLANVERLQKHGLLLETTRMDGEEKRKALRNATKLMNEFKFSKLAFIWILGYAKYAKALHKHWASAFPEEDERFFEWSFQQRAIFTSENRFWPRLCEGFPNRPSAAVAGCVRGLIDPANELPGAQDRLTEEQYHEFDRVYRIHHSLATTAGILGMPFLKAFMAIKNNEYRATPLRVTERRRLWNILEKRHSGGGKKLIMDEIQKGKSKFNAKKMAITMSRHTPVIVDAWKELVGEFQELLEHEDFEDVFEKVIPKPYPITGREFSDFLELFIDYNPKIVVRKMRFTDTDRLNLERRMIRMGLTGFNTQRFTELHFCRRMLGKILCQICTNLKPVVDLTTVARNDALKVLSKTIGKLGDAPFRKLATKDFIDTLVSHMAENHPTWQPTKGLLEWSEELGKQTRQARF</sequence>
<feature type="compositionally biased region" description="Acidic residues" evidence="4">
    <location>
        <begin position="710"/>
        <end position="724"/>
    </location>
</feature>
<feature type="domain" description="CID" evidence="7">
    <location>
        <begin position="512"/>
        <end position="658"/>
    </location>
</feature>
<evidence type="ECO:0000259" key="6">
    <source>
        <dbReference type="PROSITE" id="PS50128"/>
    </source>
</evidence>
<keyword evidence="1 2" id="KW-0694">RNA-binding</keyword>
<dbReference type="SMART" id="SM00648">
    <property type="entry name" value="SWAP"/>
    <property type="match status" value="1"/>
</dbReference>
<keyword evidence="9" id="KW-1185">Reference proteome</keyword>
<organism evidence="8 9">
    <name type="scientific">Mesorhabditis spiculigera</name>
    <dbReference type="NCBI Taxonomy" id="96644"/>
    <lineage>
        <taxon>Eukaryota</taxon>
        <taxon>Metazoa</taxon>
        <taxon>Ecdysozoa</taxon>
        <taxon>Nematoda</taxon>
        <taxon>Chromadorea</taxon>
        <taxon>Rhabditida</taxon>
        <taxon>Rhabditina</taxon>
        <taxon>Rhabditomorpha</taxon>
        <taxon>Rhabditoidea</taxon>
        <taxon>Rhabditidae</taxon>
        <taxon>Mesorhabditinae</taxon>
        <taxon>Mesorhabditis</taxon>
    </lineage>
</organism>
<feature type="non-terminal residue" evidence="8">
    <location>
        <position position="1571"/>
    </location>
</feature>
<dbReference type="SUPFAM" id="SSF109905">
    <property type="entry name" value="Surp module (SWAP domain)"/>
    <property type="match status" value="1"/>
</dbReference>
<protein>
    <submittedName>
        <fullName evidence="8">Uncharacterized protein</fullName>
    </submittedName>
</protein>
<keyword evidence="3" id="KW-0175">Coiled coil</keyword>
<dbReference type="Proteomes" id="UP001177023">
    <property type="component" value="Unassembled WGS sequence"/>
</dbReference>
<dbReference type="InterPro" id="IPR006569">
    <property type="entry name" value="CID_dom"/>
</dbReference>
<evidence type="ECO:0000313" key="9">
    <source>
        <dbReference type="Proteomes" id="UP001177023"/>
    </source>
</evidence>
<proteinExistence type="predicted"/>
<evidence type="ECO:0000256" key="1">
    <source>
        <dbReference type="ARBA" id="ARBA00022884"/>
    </source>
</evidence>
<evidence type="ECO:0000256" key="4">
    <source>
        <dbReference type="SAM" id="MobiDB-lite"/>
    </source>
</evidence>
<dbReference type="SMART" id="SM00582">
    <property type="entry name" value="RPR"/>
    <property type="match status" value="1"/>
</dbReference>
<dbReference type="GO" id="GO:0003723">
    <property type="term" value="F:RNA binding"/>
    <property type="evidence" value="ECO:0007669"/>
    <property type="project" value="UniProtKB-UniRule"/>
</dbReference>
<dbReference type="Gene3D" id="3.30.70.330">
    <property type="match status" value="1"/>
</dbReference>
<reference evidence="8" key="1">
    <citation type="submission" date="2023-06" db="EMBL/GenBank/DDBJ databases">
        <authorList>
            <person name="Delattre M."/>
        </authorList>
    </citation>
    <scope>NUCLEOTIDE SEQUENCE</scope>
    <source>
        <strain evidence="8">AF72</strain>
    </source>
</reference>
<evidence type="ECO:0000259" key="7">
    <source>
        <dbReference type="PROSITE" id="PS51391"/>
    </source>
</evidence>
<dbReference type="Gene3D" id="1.10.10.790">
    <property type="entry name" value="Surp module"/>
    <property type="match status" value="1"/>
</dbReference>
<feature type="compositionally biased region" description="Basic and acidic residues" evidence="4">
    <location>
        <begin position="896"/>
        <end position="939"/>
    </location>
</feature>
<dbReference type="EMBL" id="CATQJA010002639">
    <property type="protein sequence ID" value="CAJ0575449.1"/>
    <property type="molecule type" value="Genomic_DNA"/>
</dbReference>
<dbReference type="InterPro" id="IPR012677">
    <property type="entry name" value="Nucleotide-bd_a/b_plait_sf"/>
</dbReference>
<dbReference type="Pfam" id="PF04818">
    <property type="entry name" value="CID"/>
    <property type="match status" value="1"/>
</dbReference>
<name>A0AA36CUU5_9BILA</name>
<dbReference type="PANTHER" id="PTHR23140">
    <property type="entry name" value="RNA PROCESSING PROTEIN LD23810P"/>
    <property type="match status" value="1"/>
</dbReference>
<dbReference type="GO" id="GO:0006396">
    <property type="term" value="P:RNA processing"/>
    <property type="evidence" value="ECO:0007669"/>
    <property type="project" value="InterPro"/>
</dbReference>
<dbReference type="Pfam" id="PF00076">
    <property type="entry name" value="RRM_1"/>
    <property type="match status" value="1"/>
</dbReference>
<feature type="domain" description="SURP motif" evidence="6">
    <location>
        <begin position="375"/>
        <end position="418"/>
    </location>
</feature>
<dbReference type="PROSITE" id="PS50102">
    <property type="entry name" value="RRM"/>
    <property type="match status" value="1"/>
</dbReference>
<dbReference type="InterPro" id="IPR051485">
    <property type="entry name" value="SR-CTD_assoc_factor"/>
</dbReference>
<dbReference type="Gene3D" id="1.25.40.90">
    <property type="match status" value="1"/>
</dbReference>
<feature type="coiled-coil region" evidence="3">
    <location>
        <begin position="484"/>
        <end position="515"/>
    </location>
</feature>
<dbReference type="InterPro" id="IPR000504">
    <property type="entry name" value="RRM_dom"/>
</dbReference>
<accession>A0AA36CUU5</accession>
<dbReference type="PANTHER" id="PTHR23140:SF0">
    <property type="entry name" value="U2 SNRNP-ASSOCIATED SURP MOTIF-CONTAINING PROTEIN"/>
    <property type="match status" value="1"/>
</dbReference>
<dbReference type="SUPFAM" id="SSF54928">
    <property type="entry name" value="RNA-binding domain, RBD"/>
    <property type="match status" value="1"/>
</dbReference>
<comment type="caution">
    <text evidence="8">The sequence shown here is derived from an EMBL/GenBank/DDBJ whole genome shotgun (WGS) entry which is preliminary data.</text>
</comment>
<feature type="compositionally biased region" description="Polar residues" evidence="4">
    <location>
        <begin position="774"/>
        <end position="788"/>
    </location>
</feature>
<dbReference type="InterPro" id="IPR035967">
    <property type="entry name" value="SWAP/Surp_sf"/>
</dbReference>
<dbReference type="InterPro" id="IPR000061">
    <property type="entry name" value="Surp"/>
</dbReference>
<gene>
    <name evidence="8" type="ORF">MSPICULIGERA_LOCUS13759</name>
</gene>
<feature type="domain" description="RRM" evidence="5">
    <location>
        <begin position="209"/>
        <end position="290"/>
    </location>
</feature>
<evidence type="ECO:0000256" key="3">
    <source>
        <dbReference type="SAM" id="Coils"/>
    </source>
</evidence>
<dbReference type="SUPFAM" id="SSF48464">
    <property type="entry name" value="ENTH/VHS domain"/>
    <property type="match status" value="1"/>
</dbReference>